<keyword evidence="3" id="KW-1185">Reference proteome</keyword>
<name>A0A5A7N587_9PROT</name>
<sequence>MWLRAQDGGLWLVAWVLLVVWGTDIGGYFVGRAVGGAKLVPKISLIKHGRAFLAAWLWRLWRV</sequence>
<keyword evidence="1" id="KW-0472">Membrane</keyword>
<comment type="caution">
    <text evidence="2">The sequence shown here is derived from an EMBL/GenBank/DDBJ whole genome shotgun (WGS) entry which is preliminary data.</text>
</comment>
<gene>
    <name evidence="2" type="ORF">JCM17846_06160</name>
</gene>
<keyword evidence="1" id="KW-0812">Transmembrane</keyword>
<evidence type="ECO:0000256" key="1">
    <source>
        <dbReference type="SAM" id="Phobius"/>
    </source>
</evidence>
<organism evidence="2 3">
    <name type="scientific">Iodidimonas nitroreducens</name>
    <dbReference type="NCBI Taxonomy" id="1236968"/>
    <lineage>
        <taxon>Bacteria</taxon>
        <taxon>Pseudomonadati</taxon>
        <taxon>Pseudomonadota</taxon>
        <taxon>Alphaproteobacteria</taxon>
        <taxon>Iodidimonadales</taxon>
        <taxon>Iodidimonadaceae</taxon>
        <taxon>Iodidimonas</taxon>
    </lineage>
</organism>
<proteinExistence type="predicted"/>
<dbReference type="Proteomes" id="UP000324996">
    <property type="component" value="Unassembled WGS sequence"/>
</dbReference>
<dbReference type="EMBL" id="BKCN01000002">
    <property type="protein sequence ID" value="GER02934.1"/>
    <property type="molecule type" value="Genomic_DNA"/>
</dbReference>
<reference evidence="2 3" key="1">
    <citation type="submission" date="2019-09" db="EMBL/GenBank/DDBJ databases">
        <title>NBRP : Genome information of microbial organism related human and environment.</title>
        <authorList>
            <person name="Hattori M."/>
            <person name="Oshima K."/>
            <person name="Inaba H."/>
            <person name="Suda W."/>
            <person name="Sakamoto M."/>
            <person name="Iino T."/>
            <person name="Kitahara M."/>
            <person name="Oshida Y."/>
            <person name="Iida T."/>
            <person name="Kudo T."/>
            <person name="Itoh T."/>
            <person name="Ohkuma M."/>
        </authorList>
    </citation>
    <scope>NUCLEOTIDE SEQUENCE [LARGE SCALE GENOMIC DNA]</scope>
    <source>
        <strain evidence="2 3">Q-1</strain>
    </source>
</reference>
<dbReference type="AlphaFoldDB" id="A0A5A7N587"/>
<feature type="transmembrane region" description="Helical" evidence="1">
    <location>
        <begin position="12"/>
        <end position="31"/>
    </location>
</feature>
<protein>
    <submittedName>
        <fullName evidence="2">Uncharacterized protein</fullName>
    </submittedName>
</protein>
<evidence type="ECO:0000313" key="3">
    <source>
        <dbReference type="Proteomes" id="UP000324996"/>
    </source>
</evidence>
<keyword evidence="1" id="KW-1133">Transmembrane helix</keyword>
<accession>A0A5A7N587</accession>
<dbReference type="Pfam" id="PF01148">
    <property type="entry name" value="CTP_transf_1"/>
    <property type="match status" value="1"/>
</dbReference>
<evidence type="ECO:0000313" key="2">
    <source>
        <dbReference type="EMBL" id="GER02934.1"/>
    </source>
</evidence>